<proteinExistence type="predicted"/>
<feature type="region of interest" description="Disordered" evidence="1">
    <location>
        <begin position="1"/>
        <end position="21"/>
    </location>
</feature>
<dbReference type="Proteomes" id="UP000278673">
    <property type="component" value="Unassembled WGS sequence"/>
</dbReference>
<name>A0A3M2LU06_9ACTN</name>
<dbReference type="EMBL" id="RFFJ01000051">
    <property type="protein sequence ID" value="RMI40959.1"/>
    <property type="molecule type" value="Genomic_DNA"/>
</dbReference>
<organism evidence="2 3">
    <name type="scientific">Streptomyces triticirhizae</name>
    <dbReference type="NCBI Taxonomy" id="2483353"/>
    <lineage>
        <taxon>Bacteria</taxon>
        <taxon>Bacillati</taxon>
        <taxon>Actinomycetota</taxon>
        <taxon>Actinomycetes</taxon>
        <taxon>Kitasatosporales</taxon>
        <taxon>Streptomycetaceae</taxon>
        <taxon>Streptomyces</taxon>
    </lineage>
</organism>
<sequence>MPEGPLPVDPISGERPEPEPVEGCAQCARLAEGRDRAKYLRDWSFVTDFNIMIRQHPDHGNI</sequence>
<evidence type="ECO:0000313" key="3">
    <source>
        <dbReference type="Proteomes" id="UP000278673"/>
    </source>
</evidence>
<keyword evidence="3" id="KW-1185">Reference proteome</keyword>
<evidence type="ECO:0000313" key="2">
    <source>
        <dbReference type="EMBL" id="RMI40959.1"/>
    </source>
</evidence>
<evidence type="ECO:0000256" key="1">
    <source>
        <dbReference type="SAM" id="MobiDB-lite"/>
    </source>
</evidence>
<dbReference type="AlphaFoldDB" id="A0A3M2LU06"/>
<gene>
    <name evidence="2" type="ORF">EBN88_11905</name>
</gene>
<reference evidence="2 3" key="1">
    <citation type="submission" date="2018-10" db="EMBL/GenBank/DDBJ databases">
        <title>Isolation, diversity and antifungal activity of actinobacteria from wheat.</title>
        <authorList>
            <person name="Han C."/>
        </authorList>
    </citation>
    <scope>NUCLEOTIDE SEQUENCE [LARGE SCALE GENOMIC DNA]</scope>
    <source>
        <strain evidence="2 3">NEAU-YY642</strain>
    </source>
</reference>
<accession>A0A3M2LU06</accession>
<protein>
    <submittedName>
        <fullName evidence="2">Uncharacterized protein</fullName>
    </submittedName>
</protein>
<comment type="caution">
    <text evidence="2">The sequence shown here is derived from an EMBL/GenBank/DDBJ whole genome shotgun (WGS) entry which is preliminary data.</text>
</comment>